<dbReference type="EMBL" id="OV725079">
    <property type="protein sequence ID" value="CAH1396102.1"/>
    <property type="molecule type" value="Genomic_DNA"/>
</dbReference>
<keyword evidence="1" id="KW-0472">Membrane</keyword>
<evidence type="ECO:0000313" key="2">
    <source>
        <dbReference type="EMBL" id="CAH1396102.1"/>
    </source>
</evidence>
<reference evidence="2" key="1">
    <citation type="submission" date="2022-01" db="EMBL/GenBank/DDBJ databases">
        <authorList>
            <person name="King R."/>
        </authorList>
    </citation>
    <scope>NUCLEOTIDE SEQUENCE</scope>
</reference>
<dbReference type="AlphaFoldDB" id="A0A9P0MM35"/>
<sequence>MLKSGGSGGRMLYSMVLLKEVFFSCNYCAACCYVLDGLYCFFAKSAL</sequence>
<keyword evidence="1" id="KW-0812">Transmembrane</keyword>
<feature type="non-terminal residue" evidence="2">
    <location>
        <position position="47"/>
    </location>
</feature>
<feature type="non-terminal residue" evidence="2">
    <location>
        <position position="1"/>
    </location>
</feature>
<keyword evidence="1" id="KW-1133">Transmembrane helix</keyword>
<proteinExistence type="predicted"/>
<name>A0A9P0MM35_NEZVI</name>
<gene>
    <name evidence="2" type="ORF">NEZAVI_LOCUS6237</name>
</gene>
<evidence type="ECO:0000313" key="3">
    <source>
        <dbReference type="Proteomes" id="UP001152798"/>
    </source>
</evidence>
<evidence type="ECO:0000256" key="1">
    <source>
        <dbReference type="SAM" id="Phobius"/>
    </source>
</evidence>
<accession>A0A9P0MM35</accession>
<organism evidence="2 3">
    <name type="scientific">Nezara viridula</name>
    <name type="common">Southern green stink bug</name>
    <name type="synonym">Cimex viridulus</name>
    <dbReference type="NCBI Taxonomy" id="85310"/>
    <lineage>
        <taxon>Eukaryota</taxon>
        <taxon>Metazoa</taxon>
        <taxon>Ecdysozoa</taxon>
        <taxon>Arthropoda</taxon>
        <taxon>Hexapoda</taxon>
        <taxon>Insecta</taxon>
        <taxon>Pterygota</taxon>
        <taxon>Neoptera</taxon>
        <taxon>Paraneoptera</taxon>
        <taxon>Hemiptera</taxon>
        <taxon>Heteroptera</taxon>
        <taxon>Panheteroptera</taxon>
        <taxon>Pentatomomorpha</taxon>
        <taxon>Pentatomoidea</taxon>
        <taxon>Pentatomidae</taxon>
        <taxon>Pentatominae</taxon>
        <taxon>Nezara</taxon>
    </lineage>
</organism>
<dbReference type="Proteomes" id="UP001152798">
    <property type="component" value="Chromosome 3"/>
</dbReference>
<keyword evidence="3" id="KW-1185">Reference proteome</keyword>
<protein>
    <submittedName>
        <fullName evidence="2">Uncharacterized protein</fullName>
    </submittedName>
</protein>
<feature type="transmembrane region" description="Helical" evidence="1">
    <location>
        <begin position="21"/>
        <end position="42"/>
    </location>
</feature>